<accession>A0A7Y4KS57</accession>
<evidence type="ECO:0000256" key="1">
    <source>
        <dbReference type="SAM" id="Phobius"/>
    </source>
</evidence>
<organism evidence="2 3">
    <name type="scientific">Corallococcus exercitus</name>
    <dbReference type="NCBI Taxonomy" id="2316736"/>
    <lineage>
        <taxon>Bacteria</taxon>
        <taxon>Pseudomonadati</taxon>
        <taxon>Myxococcota</taxon>
        <taxon>Myxococcia</taxon>
        <taxon>Myxococcales</taxon>
        <taxon>Cystobacterineae</taxon>
        <taxon>Myxococcaceae</taxon>
        <taxon>Corallococcus</taxon>
    </lineage>
</organism>
<proteinExistence type="predicted"/>
<evidence type="ECO:0000313" key="3">
    <source>
        <dbReference type="Proteomes" id="UP000563426"/>
    </source>
</evidence>
<dbReference type="EMBL" id="JABFJV010000384">
    <property type="protein sequence ID" value="NOK38905.1"/>
    <property type="molecule type" value="Genomic_DNA"/>
</dbReference>
<comment type="caution">
    <text evidence="2">The sequence shown here is derived from an EMBL/GenBank/DDBJ whole genome shotgun (WGS) entry which is preliminary data.</text>
</comment>
<dbReference type="AlphaFoldDB" id="A0A7Y4KS57"/>
<sequence length="99" mass="10827">MLTPEERNRARGGRLLAHGSWLLYVIAVLIQRFSDPLLLGSRPLGYVLVLLFGSGFVMGLVAIIRRKRYLPARVFAPALAGLILNGFVFASIAMVMAGE</sequence>
<keyword evidence="1" id="KW-0472">Membrane</keyword>
<feature type="transmembrane region" description="Helical" evidence="1">
    <location>
        <begin position="12"/>
        <end position="31"/>
    </location>
</feature>
<keyword evidence="1" id="KW-1133">Transmembrane helix</keyword>
<feature type="transmembrane region" description="Helical" evidence="1">
    <location>
        <begin position="75"/>
        <end position="97"/>
    </location>
</feature>
<dbReference type="RefSeq" id="WP_171438366.1">
    <property type="nucleotide sequence ID" value="NZ_JABFJV010000384.1"/>
</dbReference>
<gene>
    <name evidence="2" type="ORF">HMI49_37535</name>
</gene>
<name>A0A7Y4KS57_9BACT</name>
<keyword evidence="1" id="KW-0812">Transmembrane</keyword>
<dbReference type="Proteomes" id="UP000563426">
    <property type="component" value="Unassembled WGS sequence"/>
</dbReference>
<keyword evidence="3" id="KW-1185">Reference proteome</keyword>
<evidence type="ECO:0000313" key="2">
    <source>
        <dbReference type="EMBL" id="NOK38905.1"/>
    </source>
</evidence>
<protein>
    <submittedName>
        <fullName evidence="2">Uncharacterized protein</fullName>
    </submittedName>
</protein>
<feature type="transmembrane region" description="Helical" evidence="1">
    <location>
        <begin position="43"/>
        <end position="63"/>
    </location>
</feature>
<reference evidence="2 3" key="1">
    <citation type="submission" date="2020-05" db="EMBL/GenBank/DDBJ databases">
        <authorList>
            <person name="Whitworth D."/>
        </authorList>
    </citation>
    <scope>NUCLEOTIDE SEQUENCE [LARGE SCALE GENOMIC DNA]</scope>
    <source>
        <strain evidence="2 3">AB043B</strain>
    </source>
</reference>